<evidence type="ECO:0008006" key="2">
    <source>
        <dbReference type="Google" id="ProtNLM"/>
    </source>
</evidence>
<reference evidence="1" key="1">
    <citation type="journal article" date="2020" name="Nature">
        <title>Giant virus diversity and host interactions through global metagenomics.</title>
        <authorList>
            <person name="Schulz F."/>
            <person name="Roux S."/>
            <person name="Paez-Espino D."/>
            <person name="Jungbluth S."/>
            <person name="Walsh D.A."/>
            <person name="Denef V.J."/>
            <person name="McMahon K.D."/>
            <person name="Konstantinidis K.T."/>
            <person name="Eloe-Fadrosh E.A."/>
            <person name="Kyrpides N.C."/>
            <person name="Woyke T."/>
        </authorList>
    </citation>
    <scope>NUCLEOTIDE SEQUENCE</scope>
    <source>
        <strain evidence="1">GVMAG-S-1101165-83</strain>
    </source>
</reference>
<name>A0A6C0JZQ4_9ZZZZ</name>
<dbReference type="AlphaFoldDB" id="A0A6C0JZQ4"/>
<evidence type="ECO:0000313" key="1">
    <source>
        <dbReference type="EMBL" id="QHU10929.1"/>
    </source>
</evidence>
<sequence>MDNITIICESEASEKIQMIMRQTDYNMEVARDKLIECNDDPIKVIKEYMGIVEKPKAVSKSLNQEIYRQLRHKLDDSIRDFNAKQDDKLKYEINMNNNVKLVKK</sequence>
<proteinExistence type="predicted"/>
<organism evidence="1">
    <name type="scientific">viral metagenome</name>
    <dbReference type="NCBI Taxonomy" id="1070528"/>
    <lineage>
        <taxon>unclassified sequences</taxon>
        <taxon>metagenomes</taxon>
        <taxon>organismal metagenomes</taxon>
    </lineage>
</organism>
<protein>
    <recommendedName>
        <fullName evidence="2">NET domain-containing protein</fullName>
    </recommendedName>
</protein>
<dbReference type="EMBL" id="MN740774">
    <property type="protein sequence ID" value="QHU10929.1"/>
    <property type="molecule type" value="Genomic_DNA"/>
</dbReference>
<accession>A0A6C0JZQ4</accession>